<evidence type="ECO:0000256" key="1">
    <source>
        <dbReference type="SAM" id="MobiDB-lite"/>
    </source>
</evidence>
<gene>
    <name evidence="2" type="ORF">DFP82_102269</name>
</gene>
<proteinExistence type="predicted"/>
<dbReference type="EMBL" id="QJSU01000002">
    <property type="protein sequence ID" value="PYE40306.1"/>
    <property type="molecule type" value="Genomic_DNA"/>
</dbReference>
<comment type="caution">
    <text evidence="2">The sequence shown here is derived from an EMBL/GenBank/DDBJ whole genome shotgun (WGS) entry which is preliminary data.</text>
</comment>
<dbReference type="Proteomes" id="UP000247746">
    <property type="component" value="Unassembled WGS sequence"/>
</dbReference>
<feature type="region of interest" description="Disordered" evidence="1">
    <location>
        <begin position="1"/>
        <end position="23"/>
    </location>
</feature>
<keyword evidence="3" id="KW-1185">Reference proteome</keyword>
<evidence type="ECO:0000313" key="2">
    <source>
        <dbReference type="EMBL" id="PYE40306.1"/>
    </source>
</evidence>
<reference evidence="2 3" key="1">
    <citation type="submission" date="2018-06" db="EMBL/GenBank/DDBJ databases">
        <title>Genomic Encyclopedia of Type Strains, Phase III (KMG-III): the genomes of soil and plant-associated and newly described type strains.</title>
        <authorList>
            <person name="Whitman W."/>
        </authorList>
    </citation>
    <scope>NUCLEOTIDE SEQUENCE [LARGE SCALE GENOMIC DNA]</scope>
    <source>
        <strain evidence="2 3">CECT 5889</strain>
    </source>
</reference>
<name>A0A2V4UUV3_9GAMM</name>
<accession>A0A2V4UUV3</accession>
<dbReference type="RefSeq" id="WP_181416235.1">
    <property type="nucleotide sequence ID" value="NZ_QJSU01000002.1"/>
</dbReference>
<protein>
    <submittedName>
        <fullName evidence="2">Uncharacterized protein</fullName>
    </submittedName>
</protein>
<evidence type="ECO:0000313" key="3">
    <source>
        <dbReference type="Proteomes" id="UP000247746"/>
    </source>
</evidence>
<organism evidence="2 3">
    <name type="scientific">Psychrobacter fozii</name>
    <dbReference type="NCBI Taxonomy" id="198480"/>
    <lineage>
        <taxon>Bacteria</taxon>
        <taxon>Pseudomonadati</taxon>
        <taxon>Pseudomonadota</taxon>
        <taxon>Gammaproteobacteria</taxon>
        <taxon>Moraxellales</taxon>
        <taxon>Moraxellaceae</taxon>
        <taxon>Psychrobacter</taxon>
    </lineage>
</organism>
<sequence length="46" mass="5013">MEHNVRLDKATPSPLPTSSMANNHSAEASYGIIKPINGAYQQNNPF</sequence>
<dbReference type="AlphaFoldDB" id="A0A2V4UUV3"/>